<feature type="signal peptide" evidence="6">
    <location>
        <begin position="1"/>
        <end position="19"/>
    </location>
</feature>
<dbReference type="InterPro" id="IPR008717">
    <property type="entry name" value="Noggin"/>
</dbReference>
<evidence type="ECO:0000256" key="5">
    <source>
        <dbReference type="ARBA" id="ARBA00022729"/>
    </source>
</evidence>
<evidence type="ECO:0000256" key="1">
    <source>
        <dbReference type="ARBA" id="ARBA00004613"/>
    </source>
</evidence>
<feature type="chain" id="PRO_5025427136" evidence="6">
    <location>
        <begin position="20"/>
        <end position="203"/>
    </location>
</feature>
<dbReference type="GO" id="GO:0005615">
    <property type="term" value="C:extracellular space"/>
    <property type="evidence" value="ECO:0007669"/>
    <property type="project" value="TreeGrafter"/>
</dbReference>
<comment type="similarity">
    <text evidence="2">Belongs to the noggin family.</text>
</comment>
<evidence type="ECO:0000256" key="6">
    <source>
        <dbReference type="SAM" id="SignalP"/>
    </source>
</evidence>
<evidence type="ECO:0000313" key="7">
    <source>
        <dbReference type="EMBL" id="NDJ97773.1"/>
    </source>
</evidence>
<keyword evidence="3" id="KW-0217">Developmental protein</keyword>
<comment type="subcellular location">
    <subcellularLocation>
        <location evidence="1">Secreted</location>
    </subcellularLocation>
</comment>
<dbReference type="Pfam" id="PF05806">
    <property type="entry name" value="Noggin"/>
    <property type="match status" value="1"/>
</dbReference>
<dbReference type="GO" id="GO:0030514">
    <property type="term" value="P:negative regulation of BMP signaling pathway"/>
    <property type="evidence" value="ECO:0007669"/>
    <property type="project" value="InterPro"/>
</dbReference>
<dbReference type="Gene3D" id="2.10.90.10">
    <property type="entry name" value="Cystine-knot cytokines"/>
    <property type="match status" value="1"/>
</dbReference>
<evidence type="ECO:0000256" key="4">
    <source>
        <dbReference type="ARBA" id="ARBA00022525"/>
    </source>
</evidence>
<organism evidence="7">
    <name type="scientific">Myxobolus squamalis</name>
    <name type="common">Myxosporean</name>
    <dbReference type="NCBI Taxonomy" id="59785"/>
    <lineage>
        <taxon>Eukaryota</taxon>
        <taxon>Metazoa</taxon>
        <taxon>Cnidaria</taxon>
        <taxon>Myxozoa</taxon>
        <taxon>Myxosporea</taxon>
        <taxon>Bivalvulida</taxon>
        <taxon>Platysporina</taxon>
        <taxon>Myxobolidae</taxon>
        <taxon>Myxobolus</taxon>
    </lineage>
</organism>
<accession>A0A6B2GAE1</accession>
<sequence length="203" mass="23930">MYDLGILIILLSKLSLIISSEVAFEEKIFENSLPISHRYFQSKFIPDKFPAPTNIDVSLENMLQSIPGNNLFLDQRLIISSNKIVQKIVEDVNIDRYLLAKKFTDQLAHKNLSKNLKDCIRIIIGNEYACAVSYRWIDYGIKHYPRYVKEGFCSDTSYKRCCHPTHVLPYYILRWICIEYSKINTKCEWKIYKKYVITRCSCY</sequence>
<name>A0A6B2GAE1_MYXSQ</name>
<proteinExistence type="inferred from homology"/>
<dbReference type="GO" id="GO:0045596">
    <property type="term" value="P:negative regulation of cell differentiation"/>
    <property type="evidence" value="ECO:0007669"/>
    <property type="project" value="InterPro"/>
</dbReference>
<dbReference type="PANTHER" id="PTHR10494">
    <property type="entry name" value="BONE MORPHOGENETIC PROTEIN INHIBITOR, NOGGIN"/>
    <property type="match status" value="1"/>
</dbReference>
<dbReference type="InterPro" id="IPR029034">
    <property type="entry name" value="Cystine-knot_cytokine"/>
</dbReference>
<protein>
    <submittedName>
        <fullName evidence="7">Noggin (Trinotate prediction)</fullName>
    </submittedName>
</protein>
<reference evidence="7" key="1">
    <citation type="submission" date="2018-11" db="EMBL/GenBank/DDBJ databases">
        <title>Myxobolus squamalis genome and transcriptome.</title>
        <authorList>
            <person name="Yahalomi D."/>
            <person name="Atkinson S.D."/>
            <person name="Neuhof M."/>
            <person name="Chang E.S."/>
            <person name="Philippe H."/>
            <person name="Cartwright P."/>
            <person name="Bartholomew J.L."/>
            <person name="Huchon D."/>
        </authorList>
    </citation>
    <scope>NUCLEOTIDE SEQUENCE</scope>
    <source>
        <strain evidence="7">71B08</strain>
        <tissue evidence="7">Whole</tissue>
    </source>
</reference>
<dbReference type="SUPFAM" id="SSF57501">
    <property type="entry name" value="Cystine-knot cytokines"/>
    <property type="match status" value="1"/>
</dbReference>
<dbReference type="AlphaFoldDB" id="A0A6B2GAE1"/>
<dbReference type="PANTHER" id="PTHR10494:SF6">
    <property type="entry name" value="NOGGIN"/>
    <property type="match status" value="1"/>
</dbReference>
<keyword evidence="4" id="KW-0964">Secreted</keyword>
<evidence type="ECO:0000256" key="3">
    <source>
        <dbReference type="ARBA" id="ARBA00022473"/>
    </source>
</evidence>
<keyword evidence="5 6" id="KW-0732">Signal</keyword>
<dbReference type="EMBL" id="GHBR01003586">
    <property type="protein sequence ID" value="NDJ97773.1"/>
    <property type="molecule type" value="Transcribed_RNA"/>
</dbReference>
<evidence type="ECO:0000256" key="2">
    <source>
        <dbReference type="ARBA" id="ARBA00007480"/>
    </source>
</evidence>